<evidence type="ECO:0000313" key="2">
    <source>
        <dbReference type="EMBL" id="MFC5509118.1"/>
    </source>
</evidence>
<proteinExistence type="predicted"/>
<name>A0ABW0P9T3_9HYPH</name>
<organism evidence="2 3">
    <name type="scientific">Bosea massiliensis</name>
    <dbReference type="NCBI Taxonomy" id="151419"/>
    <lineage>
        <taxon>Bacteria</taxon>
        <taxon>Pseudomonadati</taxon>
        <taxon>Pseudomonadota</taxon>
        <taxon>Alphaproteobacteria</taxon>
        <taxon>Hyphomicrobiales</taxon>
        <taxon>Boseaceae</taxon>
        <taxon>Bosea</taxon>
    </lineage>
</organism>
<evidence type="ECO:0000313" key="3">
    <source>
        <dbReference type="Proteomes" id="UP001596060"/>
    </source>
</evidence>
<feature type="region of interest" description="Disordered" evidence="1">
    <location>
        <begin position="44"/>
        <end position="75"/>
    </location>
</feature>
<comment type="caution">
    <text evidence="2">The sequence shown here is derived from an EMBL/GenBank/DDBJ whole genome shotgun (WGS) entry which is preliminary data.</text>
</comment>
<dbReference type="RefSeq" id="WP_066717533.1">
    <property type="nucleotide sequence ID" value="NZ_JBHSLU010000148.1"/>
</dbReference>
<dbReference type="EMBL" id="JBHSLU010000148">
    <property type="protein sequence ID" value="MFC5509118.1"/>
    <property type="molecule type" value="Genomic_DNA"/>
</dbReference>
<gene>
    <name evidence="2" type="ORF">ACFPN9_28215</name>
</gene>
<dbReference type="Proteomes" id="UP001596060">
    <property type="component" value="Unassembled WGS sequence"/>
</dbReference>
<evidence type="ECO:0000256" key="1">
    <source>
        <dbReference type="SAM" id="MobiDB-lite"/>
    </source>
</evidence>
<sequence>MSDTAVTIALEADEAAALDRYRHELGPSATRSDALSAILREWISQSSTSPADPNNAIDAIDEGLRPSELNSSNDI</sequence>
<keyword evidence="3" id="KW-1185">Reference proteome</keyword>
<accession>A0ABW0P9T3</accession>
<protein>
    <recommendedName>
        <fullName evidence="4">Ribbon-helix-helix protein CopG domain-containing protein</fullName>
    </recommendedName>
</protein>
<evidence type="ECO:0008006" key="4">
    <source>
        <dbReference type="Google" id="ProtNLM"/>
    </source>
</evidence>
<reference evidence="3" key="1">
    <citation type="journal article" date="2019" name="Int. J. Syst. Evol. Microbiol.">
        <title>The Global Catalogue of Microorganisms (GCM) 10K type strain sequencing project: providing services to taxonomists for standard genome sequencing and annotation.</title>
        <authorList>
            <consortium name="The Broad Institute Genomics Platform"/>
            <consortium name="The Broad Institute Genome Sequencing Center for Infectious Disease"/>
            <person name="Wu L."/>
            <person name="Ma J."/>
        </authorList>
    </citation>
    <scope>NUCLEOTIDE SEQUENCE [LARGE SCALE GENOMIC DNA]</scope>
    <source>
        <strain evidence="3">CCUG 43117</strain>
    </source>
</reference>